<evidence type="ECO:0000256" key="2">
    <source>
        <dbReference type="ARBA" id="ARBA00023002"/>
    </source>
</evidence>
<feature type="domain" description="Gfo/Idh/MocA-like oxidoreductase N-terminal" evidence="3">
    <location>
        <begin position="12"/>
        <end position="126"/>
    </location>
</feature>
<evidence type="ECO:0000259" key="3">
    <source>
        <dbReference type="Pfam" id="PF01408"/>
    </source>
</evidence>
<feature type="domain" description="GFO/IDH/MocA-like oxidoreductase" evidence="4">
    <location>
        <begin position="150"/>
        <end position="251"/>
    </location>
</feature>
<dbReference type="Proteomes" id="UP001224661">
    <property type="component" value="Unassembled WGS sequence"/>
</dbReference>
<reference evidence="5 6" key="1">
    <citation type="submission" date="2023-05" db="EMBL/GenBank/DDBJ databases">
        <title>Draft genome sequence of Streptomyces sp. B-S-A8 isolated from a cave soil in Thailand.</title>
        <authorList>
            <person name="Chamroensaksri N."/>
            <person name="Muangham S."/>
        </authorList>
    </citation>
    <scope>NUCLEOTIDE SEQUENCE [LARGE SCALE GENOMIC DNA]</scope>
    <source>
        <strain evidence="5 6">B-S-A8</strain>
    </source>
</reference>
<keyword evidence="2" id="KW-0560">Oxidoreductase</keyword>
<dbReference type="InterPro" id="IPR036291">
    <property type="entry name" value="NAD(P)-bd_dom_sf"/>
</dbReference>
<dbReference type="Gene3D" id="3.40.50.720">
    <property type="entry name" value="NAD(P)-binding Rossmann-like Domain"/>
    <property type="match status" value="1"/>
</dbReference>
<dbReference type="PANTHER" id="PTHR43708:SF5">
    <property type="entry name" value="CONSERVED EXPRESSED OXIDOREDUCTASE (EUROFUNG)-RELATED"/>
    <property type="match status" value="1"/>
</dbReference>
<dbReference type="RefSeq" id="WP_282516373.1">
    <property type="nucleotide sequence ID" value="NZ_JASCIR010000034.1"/>
</dbReference>
<proteinExistence type="inferred from homology"/>
<evidence type="ECO:0000313" key="5">
    <source>
        <dbReference type="EMBL" id="MDI3389899.1"/>
    </source>
</evidence>
<sequence length="333" mass="36160">MTGTHTPRRAPLRIGMIGLGVISRFHLAALEQSPHAVLTAVCDHDPDTYAHLPPHIARYGDHRRLLRDAALDAVVVNVPNDAHTAVCHDALAAGRAVCVEKPLATTVQGARRLTEFARRQGVPLFTSFHRRYNAPVRALLGRLPHDTPITSLTVRYQETIEEHAGRDRWYLDPARCGGGCLADNGPNALDLVRLFLGDDLRVDEAVLRRDAHGVDRTADLRLTAHGTPAHVALDWSYPGERKTVEVQLADGRTDTADMLAGHTEFKGSLWHEYVGVLDDFVRTVSPTATRTRTATATATATAPGPDGLAVAELVAACYARADHDSPHPQEAPA</sequence>
<dbReference type="Gene3D" id="3.30.360.10">
    <property type="entry name" value="Dihydrodipicolinate Reductase, domain 2"/>
    <property type="match status" value="1"/>
</dbReference>
<dbReference type="InterPro" id="IPR051317">
    <property type="entry name" value="Gfo/Idh/MocA_oxidoreduct"/>
</dbReference>
<dbReference type="InterPro" id="IPR000683">
    <property type="entry name" value="Gfo/Idh/MocA-like_OxRdtase_N"/>
</dbReference>
<dbReference type="EMBL" id="JASCIR010000034">
    <property type="protein sequence ID" value="MDI3389899.1"/>
    <property type="molecule type" value="Genomic_DNA"/>
</dbReference>
<evidence type="ECO:0000313" key="6">
    <source>
        <dbReference type="Proteomes" id="UP001224661"/>
    </source>
</evidence>
<gene>
    <name evidence="5" type="ORF">QIS99_27450</name>
</gene>
<keyword evidence="6" id="KW-1185">Reference proteome</keyword>
<dbReference type="PANTHER" id="PTHR43708">
    <property type="entry name" value="CONSERVED EXPRESSED OXIDOREDUCTASE (EUROFUNG)"/>
    <property type="match status" value="1"/>
</dbReference>
<organism evidence="5 6">
    <name type="scientific">Streptomyces solicavernae</name>
    <dbReference type="NCBI Taxonomy" id="3043614"/>
    <lineage>
        <taxon>Bacteria</taxon>
        <taxon>Bacillati</taxon>
        <taxon>Actinomycetota</taxon>
        <taxon>Actinomycetes</taxon>
        <taxon>Kitasatosporales</taxon>
        <taxon>Streptomycetaceae</taxon>
        <taxon>Streptomyces</taxon>
    </lineage>
</organism>
<dbReference type="InterPro" id="IPR055170">
    <property type="entry name" value="GFO_IDH_MocA-like_dom"/>
</dbReference>
<dbReference type="SUPFAM" id="SSF51735">
    <property type="entry name" value="NAD(P)-binding Rossmann-fold domains"/>
    <property type="match status" value="1"/>
</dbReference>
<evidence type="ECO:0000259" key="4">
    <source>
        <dbReference type="Pfam" id="PF22725"/>
    </source>
</evidence>
<protein>
    <submittedName>
        <fullName evidence="5">Gfo/Idh/MocA family oxidoreductase</fullName>
    </submittedName>
</protein>
<dbReference type="Pfam" id="PF22725">
    <property type="entry name" value="GFO_IDH_MocA_C3"/>
    <property type="match status" value="1"/>
</dbReference>
<comment type="caution">
    <text evidence="5">The sequence shown here is derived from an EMBL/GenBank/DDBJ whole genome shotgun (WGS) entry which is preliminary data.</text>
</comment>
<comment type="similarity">
    <text evidence="1">Belongs to the Gfo/Idh/MocA family.</text>
</comment>
<evidence type="ECO:0000256" key="1">
    <source>
        <dbReference type="ARBA" id="ARBA00010928"/>
    </source>
</evidence>
<accession>A0ABT6RZN4</accession>
<dbReference type="SUPFAM" id="SSF55347">
    <property type="entry name" value="Glyceraldehyde-3-phosphate dehydrogenase-like, C-terminal domain"/>
    <property type="match status" value="1"/>
</dbReference>
<name>A0ABT6RZN4_9ACTN</name>
<dbReference type="Pfam" id="PF01408">
    <property type="entry name" value="GFO_IDH_MocA"/>
    <property type="match status" value="1"/>
</dbReference>